<feature type="transmembrane region" description="Helical" evidence="2">
    <location>
        <begin position="34"/>
        <end position="51"/>
    </location>
</feature>
<reference evidence="3" key="1">
    <citation type="journal article" date="2021" name="Genome Biol. Evol.">
        <title>The assembled and annotated genome of the fairy-ring fungus Marasmius oreades.</title>
        <authorList>
            <person name="Hiltunen M."/>
            <person name="Ament-Velasquez S.L."/>
            <person name="Johannesson H."/>
        </authorList>
    </citation>
    <scope>NUCLEOTIDE SEQUENCE</scope>
    <source>
        <strain evidence="3">03SP1</strain>
    </source>
</reference>
<feature type="transmembrane region" description="Helical" evidence="2">
    <location>
        <begin position="199"/>
        <end position="219"/>
    </location>
</feature>
<dbReference type="OrthoDB" id="3057838at2759"/>
<protein>
    <submittedName>
        <fullName evidence="3">Uncharacterized protein</fullName>
    </submittedName>
</protein>
<accession>A0A9P7V0A9</accession>
<gene>
    <name evidence="3" type="ORF">E1B28_005284</name>
</gene>
<feature type="transmembrane region" description="Helical" evidence="2">
    <location>
        <begin position="274"/>
        <end position="295"/>
    </location>
</feature>
<keyword evidence="4" id="KW-1185">Reference proteome</keyword>
<dbReference type="EMBL" id="CM032182">
    <property type="protein sequence ID" value="KAG7097974.1"/>
    <property type="molecule type" value="Genomic_DNA"/>
</dbReference>
<feature type="region of interest" description="Disordered" evidence="1">
    <location>
        <begin position="320"/>
        <end position="360"/>
    </location>
</feature>
<feature type="transmembrane region" description="Helical" evidence="2">
    <location>
        <begin position="240"/>
        <end position="262"/>
    </location>
</feature>
<feature type="transmembrane region" description="Helical" evidence="2">
    <location>
        <begin position="150"/>
        <end position="179"/>
    </location>
</feature>
<feature type="compositionally biased region" description="Low complexity" evidence="1">
    <location>
        <begin position="346"/>
        <end position="360"/>
    </location>
</feature>
<evidence type="ECO:0000256" key="1">
    <source>
        <dbReference type="SAM" id="MobiDB-lite"/>
    </source>
</evidence>
<dbReference type="RefSeq" id="XP_043014444.1">
    <property type="nucleotide sequence ID" value="XM_043149836.1"/>
</dbReference>
<dbReference type="KEGG" id="more:E1B28_005284"/>
<keyword evidence="2" id="KW-1133">Transmembrane helix</keyword>
<evidence type="ECO:0000313" key="4">
    <source>
        <dbReference type="Proteomes" id="UP001049176"/>
    </source>
</evidence>
<keyword evidence="2" id="KW-0812">Transmembrane</keyword>
<feature type="transmembrane region" description="Helical" evidence="2">
    <location>
        <begin position="63"/>
        <end position="81"/>
    </location>
</feature>
<sequence>MSSPEELELEQALAPFLTVGAVLVLPISTLSAMFLTYGIYILIFGVSIRVLLRPGRPTTISNLYLPCTIFSFIMATIYVGTVTAKYVHQAVLCFTTVKTKEYLQLAEFLTYDVESAVEFALMVLTGALMNIVADCMLIHRCYACWGFRRAILIPLVVMAVALDGLDFITSIGGIANFNTSIPGHSELYDKFGIISNGDGIAIAAFNMLLTVLTAGRIWWTSRKDLKGAQNQEMFSFFTAAIIESGAMFSITKLVAMIVPLVVDPNLHGLVPIDLATLAVLLSGLAPTLIIVRVAYRSKSNPQAEQNENFISRSMAFADRPVGQSACQSPSVDLRSQIGGHKGGNSSGEEGLASGSSEKMV</sequence>
<dbReference type="AlphaFoldDB" id="A0A9P7V0A9"/>
<feature type="transmembrane region" description="Helical" evidence="2">
    <location>
        <begin position="119"/>
        <end position="138"/>
    </location>
</feature>
<dbReference type="GeneID" id="66074360"/>
<evidence type="ECO:0000313" key="3">
    <source>
        <dbReference type="EMBL" id="KAG7097974.1"/>
    </source>
</evidence>
<dbReference type="Proteomes" id="UP001049176">
    <property type="component" value="Chromosome 2"/>
</dbReference>
<comment type="caution">
    <text evidence="3">The sequence shown here is derived from an EMBL/GenBank/DDBJ whole genome shotgun (WGS) entry which is preliminary data.</text>
</comment>
<organism evidence="3 4">
    <name type="scientific">Marasmius oreades</name>
    <name type="common">fairy-ring Marasmius</name>
    <dbReference type="NCBI Taxonomy" id="181124"/>
    <lineage>
        <taxon>Eukaryota</taxon>
        <taxon>Fungi</taxon>
        <taxon>Dikarya</taxon>
        <taxon>Basidiomycota</taxon>
        <taxon>Agaricomycotina</taxon>
        <taxon>Agaricomycetes</taxon>
        <taxon>Agaricomycetidae</taxon>
        <taxon>Agaricales</taxon>
        <taxon>Marasmiineae</taxon>
        <taxon>Marasmiaceae</taxon>
        <taxon>Marasmius</taxon>
    </lineage>
</organism>
<name>A0A9P7V0A9_9AGAR</name>
<keyword evidence="2" id="KW-0472">Membrane</keyword>
<proteinExistence type="predicted"/>
<evidence type="ECO:0000256" key="2">
    <source>
        <dbReference type="SAM" id="Phobius"/>
    </source>
</evidence>